<evidence type="ECO:0000256" key="10">
    <source>
        <dbReference type="SAM" id="MobiDB-lite"/>
    </source>
</evidence>
<dbReference type="PROSITE" id="PS00028">
    <property type="entry name" value="ZINC_FINGER_C2H2_1"/>
    <property type="match status" value="4"/>
</dbReference>
<feature type="compositionally biased region" description="Polar residues" evidence="10">
    <location>
        <begin position="153"/>
        <end position="164"/>
    </location>
</feature>
<organism evidence="12 13">
    <name type="scientific">Pinctada imbricata</name>
    <name type="common">Atlantic pearl-oyster</name>
    <name type="synonym">Pinctada martensii</name>
    <dbReference type="NCBI Taxonomy" id="66713"/>
    <lineage>
        <taxon>Eukaryota</taxon>
        <taxon>Metazoa</taxon>
        <taxon>Spiralia</taxon>
        <taxon>Lophotrochozoa</taxon>
        <taxon>Mollusca</taxon>
        <taxon>Bivalvia</taxon>
        <taxon>Autobranchia</taxon>
        <taxon>Pteriomorphia</taxon>
        <taxon>Pterioida</taxon>
        <taxon>Pterioidea</taxon>
        <taxon>Pteriidae</taxon>
        <taxon>Pinctada</taxon>
    </lineage>
</organism>
<keyword evidence="6" id="KW-0805">Transcription regulation</keyword>
<evidence type="ECO:0000313" key="13">
    <source>
        <dbReference type="Proteomes" id="UP001186944"/>
    </source>
</evidence>
<comment type="subcellular location">
    <subcellularLocation>
        <location evidence="1">Nucleus</location>
    </subcellularLocation>
</comment>
<evidence type="ECO:0000256" key="9">
    <source>
        <dbReference type="PROSITE-ProRule" id="PRU00042"/>
    </source>
</evidence>
<keyword evidence="4 9" id="KW-0863">Zinc-finger</keyword>
<feature type="region of interest" description="Disordered" evidence="10">
    <location>
        <begin position="143"/>
        <end position="165"/>
    </location>
</feature>
<evidence type="ECO:0000256" key="4">
    <source>
        <dbReference type="ARBA" id="ARBA00022771"/>
    </source>
</evidence>
<feature type="domain" description="C2H2-type" evidence="11">
    <location>
        <begin position="67"/>
        <end position="94"/>
    </location>
</feature>
<feature type="domain" description="C2H2-type" evidence="11">
    <location>
        <begin position="95"/>
        <end position="122"/>
    </location>
</feature>
<dbReference type="SUPFAM" id="SSF57667">
    <property type="entry name" value="beta-beta-alpha zinc fingers"/>
    <property type="match status" value="2"/>
</dbReference>
<keyword evidence="13" id="KW-1185">Reference proteome</keyword>
<evidence type="ECO:0000256" key="1">
    <source>
        <dbReference type="ARBA" id="ARBA00004123"/>
    </source>
</evidence>
<evidence type="ECO:0000256" key="3">
    <source>
        <dbReference type="ARBA" id="ARBA00022737"/>
    </source>
</evidence>
<feature type="compositionally biased region" description="Polar residues" evidence="10">
    <location>
        <begin position="219"/>
        <end position="244"/>
    </location>
</feature>
<proteinExistence type="predicted"/>
<feature type="domain" description="C2H2-type" evidence="11">
    <location>
        <begin position="123"/>
        <end position="152"/>
    </location>
</feature>
<comment type="caution">
    <text evidence="12">The sequence shown here is derived from an EMBL/GenBank/DDBJ whole genome shotgun (WGS) entry which is preliminary data.</text>
</comment>
<feature type="compositionally biased region" description="Polar residues" evidence="10">
    <location>
        <begin position="314"/>
        <end position="355"/>
    </location>
</feature>
<evidence type="ECO:0000256" key="8">
    <source>
        <dbReference type="ARBA" id="ARBA00023242"/>
    </source>
</evidence>
<dbReference type="PANTHER" id="PTHR47772:SF13">
    <property type="entry name" value="GASTRULA ZINC FINGER PROTEIN XLCGF49.1-LIKE-RELATED"/>
    <property type="match status" value="1"/>
</dbReference>
<dbReference type="GO" id="GO:0008270">
    <property type="term" value="F:zinc ion binding"/>
    <property type="evidence" value="ECO:0007669"/>
    <property type="project" value="UniProtKB-KW"/>
</dbReference>
<evidence type="ECO:0000259" key="11">
    <source>
        <dbReference type="PROSITE" id="PS50157"/>
    </source>
</evidence>
<accession>A0AA88YGQ0</accession>
<feature type="region of interest" description="Disordered" evidence="10">
    <location>
        <begin position="258"/>
        <end position="389"/>
    </location>
</feature>
<dbReference type="EMBL" id="VSWD01000004">
    <property type="protein sequence ID" value="KAK3104820.1"/>
    <property type="molecule type" value="Genomic_DNA"/>
</dbReference>
<dbReference type="Proteomes" id="UP001186944">
    <property type="component" value="Unassembled WGS sequence"/>
</dbReference>
<dbReference type="PROSITE" id="PS50157">
    <property type="entry name" value="ZINC_FINGER_C2H2_2"/>
    <property type="match status" value="4"/>
</dbReference>
<gene>
    <name evidence="12" type="ORF">FSP39_011000</name>
</gene>
<feature type="compositionally biased region" description="Polar residues" evidence="10">
    <location>
        <begin position="264"/>
        <end position="289"/>
    </location>
</feature>
<dbReference type="AlphaFoldDB" id="A0AA88YGQ0"/>
<dbReference type="InterPro" id="IPR050636">
    <property type="entry name" value="C2H2-ZF_domain-containing"/>
</dbReference>
<keyword evidence="7" id="KW-0804">Transcription</keyword>
<dbReference type="PANTHER" id="PTHR47772">
    <property type="entry name" value="ZINC FINGER PROTEIN 200"/>
    <property type="match status" value="1"/>
</dbReference>
<evidence type="ECO:0000313" key="12">
    <source>
        <dbReference type="EMBL" id="KAK3104820.1"/>
    </source>
</evidence>
<dbReference type="FunFam" id="3.30.160.60:FF:000233">
    <property type="entry name" value="Putative zinc finger protein 362"/>
    <property type="match status" value="1"/>
</dbReference>
<name>A0AA88YGQ0_PINIB</name>
<evidence type="ECO:0000256" key="2">
    <source>
        <dbReference type="ARBA" id="ARBA00022723"/>
    </source>
</evidence>
<protein>
    <recommendedName>
        <fullName evidence="11">C2H2-type domain-containing protein</fullName>
    </recommendedName>
</protein>
<dbReference type="GO" id="GO:0005634">
    <property type="term" value="C:nucleus"/>
    <property type="evidence" value="ECO:0007669"/>
    <property type="project" value="UniProtKB-SubCell"/>
</dbReference>
<keyword evidence="2" id="KW-0479">Metal-binding</keyword>
<sequence>MDADESVPISMVAQPNTLSQVTNQTISTQTSTESCGINTDMSPPRKAPKMIAQDQGNQANLSFSILPSCGTCGKVFKNSSQLSQHMLVHSNERKYKCSYCDKAFKQMSHVQQHTRMHTGEKPYKCKVEGCDKGFAQMANLHHHMRSHEKDSSPVKTEGTTTADSTEWHSCDECDNQFNTSRGLACHKQKAHTKYDPSKAGVITPSPVKSKRKRGASPKGRSSSSYQDQHNEVSSSTSAVGSDNYSSLIKRESAASIMNTKHAESSSQVYTARGSSEETVPAAQPSNQGQGIKLPTIAHISPPRVSSESHHISPRVSSEVQHNSPRVSSESYHISPCGSSELQSNSPRVSSESQHFSPAGVGSELPHVSPRVSSELPHIPASDVISALQQ</sequence>
<dbReference type="GO" id="GO:0006357">
    <property type="term" value="P:regulation of transcription by RNA polymerase II"/>
    <property type="evidence" value="ECO:0007669"/>
    <property type="project" value="UniProtKB-ARBA"/>
</dbReference>
<feature type="region of interest" description="Disordered" evidence="10">
    <location>
        <begin position="189"/>
        <end position="244"/>
    </location>
</feature>
<dbReference type="FunFam" id="3.30.160.60:FF:001289">
    <property type="entry name" value="Zinc finger protein 574"/>
    <property type="match status" value="1"/>
</dbReference>
<keyword evidence="5" id="KW-0862">Zinc</keyword>
<reference evidence="12" key="1">
    <citation type="submission" date="2019-08" db="EMBL/GenBank/DDBJ databases">
        <title>The improved chromosome-level genome for the pearl oyster Pinctada fucata martensii using PacBio sequencing and Hi-C.</title>
        <authorList>
            <person name="Zheng Z."/>
        </authorList>
    </citation>
    <scope>NUCLEOTIDE SEQUENCE</scope>
    <source>
        <strain evidence="12">ZZ-2019</strain>
        <tissue evidence="12">Adductor muscle</tissue>
    </source>
</reference>
<evidence type="ECO:0000256" key="5">
    <source>
        <dbReference type="ARBA" id="ARBA00022833"/>
    </source>
</evidence>
<keyword evidence="8" id="KW-0539">Nucleus</keyword>
<dbReference type="SMART" id="SM00355">
    <property type="entry name" value="ZnF_C2H2"/>
    <property type="match status" value="4"/>
</dbReference>
<dbReference type="InterPro" id="IPR036236">
    <property type="entry name" value="Znf_C2H2_sf"/>
</dbReference>
<keyword evidence="3" id="KW-0677">Repeat</keyword>
<dbReference type="Pfam" id="PF00096">
    <property type="entry name" value="zf-C2H2"/>
    <property type="match status" value="3"/>
</dbReference>
<dbReference type="Gene3D" id="3.30.160.60">
    <property type="entry name" value="Classic Zinc Finger"/>
    <property type="match status" value="3"/>
</dbReference>
<feature type="domain" description="C2H2-type" evidence="11">
    <location>
        <begin position="168"/>
        <end position="196"/>
    </location>
</feature>
<evidence type="ECO:0000256" key="6">
    <source>
        <dbReference type="ARBA" id="ARBA00023015"/>
    </source>
</evidence>
<dbReference type="InterPro" id="IPR013087">
    <property type="entry name" value="Znf_C2H2_type"/>
</dbReference>
<evidence type="ECO:0000256" key="7">
    <source>
        <dbReference type="ARBA" id="ARBA00023163"/>
    </source>
</evidence>